<dbReference type="GO" id="GO:0006406">
    <property type="term" value="P:mRNA export from nucleus"/>
    <property type="evidence" value="ECO:0007669"/>
    <property type="project" value="UniProtKB-UniRule"/>
</dbReference>
<dbReference type="InterPro" id="IPR007834">
    <property type="entry name" value="DSS1_SEM1"/>
</dbReference>
<dbReference type="Pfam" id="PF05160">
    <property type="entry name" value="DSS1_SEM1"/>
    <property type="match status" value="1"/>
</dbReference>
<feature type="region of interest" description="Disordered" evidence="3">
    <location>
        <begin position="1"/>
        <end position="47"/>
    </location>
</feature>
<dbReference type="GO" id="GO:0005634">
    <property type="term" value="C:nucleus"/>
    <property type="evidence" value="ECO:0007669"/>
    <property type="project" value="UniProtKB-SubCell"/>
</dbReference>
<accession>A0A139A6S5</accession>
<feature type="region of interest" description="Disordered" evidence="3">
    <location>
        <begin position="65"/>
        <end position="90"/>
    </location>
</feature>
<evidence type="ECO:0000256" key="1">
    <source>
        <dbReference type="ARBA" id="ARBA00034491"/>
    </source>
</evidence>
<keyword evidence="2" id="KW-0647">Proteasome</keyword>
<reference evidence="4 5" key="1">
    <citation type="journal article" date="2015" name="Genome Biol. Evol.">
        <title>Phylogenomic analyses indicate that early fungi evolved digesting cell walls of algal ancestors of land plants.</title>
        <authorList>
            <person name="Chang Y."/>
            <person name="Wang S."/>
            <person name="Sekimoto S."/>
            <person name="Aerts A.L."/>
            <person name="Choi C."/>
            <person name="Clum A."/>
            <person name="LaButti K.M."/>
            <person name="Lindquist E.A."/>
            <person name="Yee Ngan C."/>
            <person name="Ohm R.A."/>
            <person name="Salamov A.A."/>
            <person name="Grigoriev I.V."/>
            <person name="Spatafora J.W."/>
            <person name="Berbee M.L."/>
        </authorList>
    </citation>
    <scope>NUCLEOTIDE SEQUENCE [LARGE SCALE GENOMIC DNA]</scope>
    <source>
        <strain evidence="4 5">JEL478</strain>
    </source>
</reference>
<dbReference type="GO" id="GO:0000724">
    <property type="term" value="P:double-strand break repair via homologous recombination"/>
    <property type="evidence" value="ECO:0007669"/>
    <property type="project" value="TreeGrafter"/>
</dbReference>
<protein>
    <recommendedName>
        <fullName evidence="2">26S proteasome complex subunit SEM1</fullName>
    </recommendedName>
</protein>
<name>A0A139A6S5_GONPJ</name>
<gene>
    <name evidence="4" type="ORF">M427DRAFT_59906</name>
</gene>
<comment type="similarity">
    <text evidence="1 2">Belongs to the DSS1/SEM1 family.</text>
</comment>
<dbReference type="PANTHER" id="PTHR16771">
    <property type="entry name" value="26 PROTEASOME COMPLEX SUBUNIT DSS1"/>
    <property type="match status" value="1"/>
</dbReference>
<dbReference type="GO" id="GO:0043248">
    <property type="term" value="P:proteasome assembly"/>
    <property type="evidence" value="ECO:0007669"/>
    <property type="project" value="UniProtKB-UniRule"/>
</dbReference>
<dbReference type="EMBL" id="KQ965792">
    <property type="protein sequence ID" value="KXS12043.1"/>
    <property type="molecule type" value="Genomic_DNA"/>
</dbReference>
<dbReference type="AlphaFoldDB" id="A0A139A6S5"/>
<feature type="compositionally biased region" description="Low complexity" evidence="3">
    <location>
        <begin position="79"/>
        <end position="90"/>
    </location>
</feature>
<evidence type="ECO:0000256" key="2">
    <source>
        <dbReference type="RuleBase" id="RU369057"/>
    </source>
</evidence>
<dbReference type="GO" id="GO:0008541">
    <property type="term" value="C:proteasome regulatory particle, lid subcomplex"/>
    <property type="evidence" value="ECO:0007669"/>
    <property type="project" value="UniProtKB-UniRule"/>
</dbReference>
<feature type="compositionally biased region" description="Acidic residues" evidence="3">
    <location>
        <begin position="13"/>
        <end position="34"/>
    </location>
</feature>
<sequence length="90" mass="10396">MATDPALPRLGATEEDDEFEEFQTEDWPDAEEDPQEAHMWEDSWDNDDLDDEFTVQLRAELIKADEAKRQAAEEEEQSKQQGQEQQPGGQ</sequence>
<proteinExistence type="inferred from homology"/>
<comment type="function">
    <text evidence="2">Component of the 26S proteasome, a multiprotein complex involved in the ATP-dependent degradation of ubiquitinated proteins.</text>
</comment>
<comment type="subcellular location">
    <subcellularLocation>
        <location evidence="2">Nucleus</location>
    </subcellularLocation>
</comment>
<organism evidence="4 5">
    <name type="scientific">Gonapodya prolifera (strain JEL478)</name>
    <name type="common">Monoblepharis prolifera</name>
    <dbReference type="NCBI Taxonomy" id="1344416"/>
    <lineage>
        <taxon>Eukaryota</taxon>
        <taxon>Fungi</taxon>
        <taxon>Fungi incertae sedis</taxon>
        <taxon>Chytridiomycota</taxon>
        <taxon>Chytridiomycota incertae sedis</taxon>
        <taxon>Monoblepharidomycetes</taxon>
        <taxon>Monoblepharidales</taxon>
        <taxon>Gonapodyaceae</taxon>
        <taxon>Gonapodya</taxon>
    </lineage>
</organism>
<dbReference type="STRING" id="1344416.A0A139A6S5"/>
<dbReference type="OMA" id="TLWENNW"/>
<keyword evidence="2" id="KW-0539">Nucleus</keyword>
<evidence type="ECO:0000256" key="3">
    <source>
        <dbReference type="SAM" id="MobiDB-lite"/>
    </source>
</evidence>
<dbReference type="PANTHER" id="PTHR16771:SF0">
    <property type="entry name" value="26S PROTEASOME COMPLEX SUBUNIT SEM1"/>
    <property type="match status" value="1"/>
</dbReference>
<evidence type="ECO:0000313" key="4">
    <source>
        <dbReference type="EMBL" id="KXS12043.1"/>
    </source>
</evidence>
<evidence type="ECO:0000313" key="5">
    <source>
        <dbReference type="Proteomes" id="UP000070544"/>
    </source>
</evidence>
<dbReference type="SMART" id="SM01385">
    <property type="entry name" value="DSS1_SEM1"/>
    <property type="match status" value="1"/>
</dbReference>
<dbReference type="Proteomes" id="UP000070544">
    <property type="component" value="Unassembled WGS sequence"/>
</dbReference>
<keyword evidence="5" id="KW-1185">Reference proteome</keyword>